<keyword evidence="2" id="KW-1185">Reference proteome</keyword>
<dbReference type="RefSeq" id="WP_126866549.1">
    <property type="nucleotide sequence ID" value="NZ_JAUSTX010000034.1"/>
</dbReference>
<evidence type="ECO:0000313" key="2">
    <source>
        <dbReference type="Proteomes" id="UP000267430"/>
    </source>
</evidence>
<sequence>MSFMEIYELEKTIDQLKIEMVQIAEKTGLNSHDTLSCSQKLDKLITIYQKHS</sequence>
<dbReference type="EMBL" id="RYZZ01000031">
    <property type="protein sequence ID" value="RUQ26979.1"/>
    <property type="molecule type" value="Genomic_DNA"/>
</dbReference>
<gene>
    <name evidence="1" type="ORF">ELQ35_17755</name>
</gene>
<evidence type="ECO:0000313" key="1">
    <source>
        <dbReference type="EMBL" id="RUQ26979.1"/>
    </source>
</evidence>
<dbReference type="GO" id="GO:0046983">
    <property type="term" value="F:protein dimerization activity"/>
    <property type="evidence" value="ECO:0007669"/>
    <property type="project" value="InterPro"/>
</dbReference>
<accession>A0A3S0VVJ6</accession>
<reference evidence="1 2" key="1">
    <citation type="submission" date="2018-12" db="EMBL/GenBank/DDBJ databases">
        <title>Bacillus chawlae sp. nov., Bacillus glennii sp. nov., and Bacillus saganii sp. nov. Isolated from the Vehicle Assembly Building at Kennedy Space Center where the Viking Spacecraft were Assembled.</title>
        <authorList>
            <person name="Seuylemezian A."/>
            <person name="Vaishampayan P."/>
        </authorList>
    </citation>
    <scope>NUCLEOTIDE SEQUENCE [LARGE SCALE GENOMIC DNA]</scope>
    <source>
        <strain evidence="1 2">L5</strain>
    </source>
</reference>
<dbReference type="InterPro" id="IPR053028">
    <property type="entry name" value="Spo0E-like_phosphatase"/>
</dbReference>
<organism evidence="1 2">
    <name type="scientific">Peribacillus cavernae</name>
    <dbReference type="NCBI Taxonomy" id="1674310"/>
    <lineage>
        <taxon>Bacteria</taxon>
        <taxon>Bacillati</taxon>
        <taxon>Bacillota</taxon>
        <taxon>Bacilli</taxon>
        <taxon>Bacillales</taxon>
        <taxon>Bacillaceae</taxon>
        <taxon>Peribacillus</taxon>
    </lineage>
</organism>
<dbReference type="OrthoDB" id="2933402at2"/>
<dbReference type="PANTHER" id="PTHR41263:SF1">
    <property type="entry name" value="ASPARTYL-PHOSPHATE PHOSPHATASE YISI"/>
    <property type="match status" value="1"/>
</dbReference>
<dbReference type="GO" id="GO:0043937">
    <property type="term" value="P:regulation of sporulation"/>
    <property type="evidence" value="ECO:0007669"/>
    <property type="project" value="InterPro"/>
</dbReference>
<name>A0A3S0VVJ6_9BACI</name>
<dbReference type="PANTHER" id="PTHR41263">
    <property type="entry name" value="ASPARTYL-PHOSPHATE PHOSPHATASE YISI"/>
    <property type="match status" value="1"/>
</dbReference>
<dbReference type="SUPFAM" id="SSF140500">
    <property type="entry name" value="BAS1536-like"/>
    <property type="match status" value="1"/>
</dbReference>
<comment type="caution">
    <text evidence="1">The sequence shown here is derived from an EMBL/GenBank/DDBJ whole genome shotgun (WGS) entry which is preliminary data.</text>
</comment>
<dbReference type="InterPro" id="IPR018540">
    <property type="entry name" value="Spo0E-like"/>
</dbReference>
<dbReference type="InterPro" id="IPR037208">
    <property type="entry name" value="Spo0E-like_sf"/>
</dbReference>
<proteinExistence type="predicted"/>
<dbReference type="InterPro" id="IPR036638">
    <property type="entry name" value="HLH_DNA-bd_sf"/>
</dbReference>
<dbReference type="Pfam" id="PF09388">
    <property type="entry name" value="SpoOE-like"/>
    <property type="match status" value="1"/>
</dbReference>
<dbReference type="Proteomes" id="UP000267430">
    <property type="component" value="Unassembled WGS sequence"/>
</dbReference>
<dbReference type="AlphaFoldDB" id="A0A3S0VVJ6"/>
<dbReference type="Gene3D" id="4.10.280.10">
    <property type="entry name" value="Helix-loop-helix DNA-binding domain"/>
    <property type="match status" value="1"/>
</dbReference>
<protein>
    <submittedName>
        <fullName evidence="1">Aspartyl-phosphate phosphatase Spo0E family protein</fullName>
    </submittedName>
</protein>